<reference evidence="2 3" key="1">
    <citation type="submission" date="2019-08" db="EMBL/GenBank/DDBJ databases">
        <title>Bacillus genomes from the desert of Cuatro Cienegas, Coahuila.</title>
        <authorList>
            <person name="Olmedo-Alvarez G."/>
        </authorList>
    </citation>
    <scope>NUCLEOTIDE SEQUENCE [LARGE SCALE GENOMIC DNA]</scope>
    <source>
        <strain evidence="2 3">CH98b_3T</strain>
    </source>
</reference>
<feature type="transmembrane region" description="Helical" evidence="1">
    <location>
        <begin position="50"/>
        <end position="67"/>
    </location>
</feature>
<feature type="transmembrane region" description="Helical" evidence="1">
    <location>
        <begin position="74"/>
        <end position="97"/>
    </location>
</feature>
<comment type="caution">
    <text evidence="2">The sequence shown here is derived from an EMBL/GenBank/DDBJ whole genome shotgun (WGS) entry which is preliminary data.</text>
</comment>
<dbReference type="EMBL" id="VTET01000007">
    <property type="protein sequence ID" value="TYS71353.1"/>
    <property type="molecule type" value="Genomic_DNA"/>
</dbReference>
<keyword evidence="1" id="KW-0812">Transmembrane</keyword>
<evidence type="ECO:0000256" key="1">
    <source>
        <dbReference type="SAM" id="Phobius"/>
    </source>
</evidence>
<protein>
    <submittedName>
        <fullName evidence="2">Uncharacterized protein</fullName>
    </submittedName>
</protein>
<sequence length="100" mass="11645">MLNSGNLLFLSLNFFQIWVHFFPDFLLQFFKLPFSKDVNIPIETRLIFPLRGWRALPTIILIIFLPLGCLCRSLLALALLLSLLLLLFLLFFLFAPFEKG</sequence>
<keyword evidence="1" id="KW-1133">Transmembrane helix</keyword>
<accession>A0A5D4T6X3</accession>
<keyword evidence="1" id="KW-0472">Membrane</keyword>
<proteinExistence type="predicted"/>
<name>A0A5D4T6X3_9BACI</name>
<feature type="transmembrane region" description="Helical" evidence="1">
    <location>
        <begin position="7"/>
        <end position="30"/>
    </location>
</feature>
<gene>
    <name evidence="2" type="ORF">FZC75_15135</name>
</gene>
<organism evidence="2 3">
    <name type="scientific">Sutcliffiella horikoshii</name>
    <dbReference type="NCBI Taxonomy" id="79883"/>
    <lineage>
        <taxon>Bacteria</taxon>
        <taxon>Bacillati</taxon>
        <taxon>Bacillota</taxon>
        <taxon>Bacilli</taxon>
        <taxon>Bacillales</taxon>
        <taxon>Bacillaceae</taxon>
        <taxon>Sutcliffiella</taxon>
    </lineage>
</organism>
<evidence type="ECO:0000313" key="3">
    <source>
        <dbReference type="Proteomes" id="UP000324517"/>
    </source>
</evidence>
<dbReference type="AlphaFoldDB" id="A0A5D4T6X3"/>
<evidence type="ECO:0000313" key="2">
    <source>
        <dbReference type="EMBL" id="TYS71353.1"/>
    </source>
</evidence>
<dbReference type="Proteomes" id="UP000324517">
    <property type="component" value="Unassembled WGS sequence"/>
</dbReference>